<dbReference type="InterPro" id="IPR036097">
    <property type="entry name" value="HisK_dim/P_sf"/>
</dbReference>
<dbReference type="InterPro" id="IPR003594">
    <property type="entry name" value="HATPase_dom"/>
</dbReference>
<name>A0A1F6G7M1_9PROT</name>
<dbReference type="PROSITE" id="PS50112">
    <property type="entry name" value="PAS"/>
    <property type="match status" value="1"/>
</dbReference>
<keyword evidence="9" id="KW-0472">Membrane</keyword>
<evidence type="ECO:0000256" key="1">
    <source>
        <dbReference type="ARBA" id="ARBA00000085"/>
    </source>
</evidence>
<dbReference type="EC" id="2.7.13.3" evidence="3"/>
<dbReference type="Pfam" id="PF00072">
    <property type="entry name" value="Response_reg"/>
    <property type="match status" value="1"/>
</dbReference>
<evidence type="ECO:0000256" key="2">
    <source>
        <dbReference type="ARBA" id="ARBA00004370"/>
    </source>
</evidence>
<protein>
    <recommendedName>
        <fullName evidence="3">histidine kinase</fullName>
        <ecNumber evidence="3">2.7.13.3</ecNumber>
    </recommendedName>
</protein>
<accession>A0A1F6G7M1</accession>
<evidence type="ECO:0000256" key="6">
    <source>
        <dbReference type="ARBA" id="ARBA00022777"/>
    </source>
</evidence>
<dbReference type="CDD" id="cd00130">
    <property type="entry name" value="PAS"/>
    <property type="match status" value="1"/>
</dbReference>
<dbReference type="InterPro" id="IPR011006">
    <property type="entry name" value="CheY-like_superfamily"/>
</dbReference>
<dbReference type="Pfam" id="PF13426">
    <property type="entry name" value="PAS_9"/>
    <property type="match status" value="1"/>
</dbReference>
<dbReference type="STRING" id="1817772.A2527_09615"/>
<feature type="transmembrane region" description="Helical" evidence="9">
    <location>
        <begin position="12"/>
        <end position="30"/>
    </location>
</feature>
<dbReference type="PANTHER" id="PTHR45339">
    <property type="entry name" value="HYBRID SIGNAL TRANSDUCTION HISTIDINE KINASE J"/>
    <property type="match status" value="1"/>
</dbReference>
<dbReference type="InterPro" id="IPR000014">
    <property type="entry name" value="PAS"/>
</dbReference>
<dbReference type="Gene3D" id="3.30.565.10">
    <property type="entry name" value="Histidine kinase-like ATPase, C-terminal domain"/>
    <property type="match status" value="1"/>
</dbReference>
<dbReference type="PROSITE" id="PS50885">
    <property type="entry name" value="HAMP"/>
    <property type="match status" value="1"/>
</dbReference>
<dbReference type="SUPFAM" id="SSF55785">
    <property type="entry name" value="PYP-like sensor domain (PAS domain)"/>
    <property type="match status" value="1"/>
</dbReference>
<dbReference type="SMART" id="SM00448">
    <property type="entry name" value="REC"/>
    <property type="match status" value="1"/>
</dbReference>
<keyword evidence="9" id="KW-0812">Transmembrane</keyword>
<comment type="caution">
    <text evidence="15">The sequence shown here is derived from an EMBL/GenBank/DDBJ whole genome shotgun (WGS) entry which is preliminary data.</text>
</comment>
<feature type="domain" description="PAC" evidence="13">
    <location>
        <begin position="337"/>
        <end position="391"/>
    </location>
</feature>
<evidence type="ECO:0000256" key="8">
    <source>
        <dbReference type="PROSITE-ProRule" id="PRU00169"/>
    </source>
</evidence>
<dbReference type="Pfam" id="PF02518">
    <property type="entry name" value="HATPase_c"/>
    <property type="match status" value="1"/>
</dbReference>
<reference evidence="15 16" key="1">
    <citation type="journal article" date="2016" name="Nat. Commun.">
        <title>Thousands of microbial genomes shed light on interconnected biogeochemical processes in an aquifer system.</title>
        <authorList>
            <person name="Anantharaman K."/>
            <person name="Brown C.T."/>
            <person name="Hug L.A."/>
            <person name="Sharon I."/>
            <person name="Castelle C.J."/>
            <person name="Probst A.J."/>
            <person name="Thomas B.C."/>
            <person name="Singh A."/>
            <person name="Wilkins M.J."/>
            <person name="Karaoz U."/>
            <person name="Brodie E.L."/>
            <person name="Williams K.H."/>
            <person name="Hubbard S.S."/>
            <person name="Banfield J.F."/>
        </authorList>
    </citation>
    <scope>NUCLEOTIDE SEQUENCE [LARGE SCALE GENOMIC DNA]</scope>
</reference>
<organism evidence="15 16">
    <name type="scientific">Candidatus Lambdaproteobacteria bacterium RIFOXYD2_FULL_50_16</name>
    <dbReference type="NCBI Taxonomy" id="1817772"/>
    <lineage>
        <taxon>Bacteria</taxon>
        <taxon>Pseudomonadati</taxon>
        <taxon>Pseudomonadota</taxon>
        <taxon>Candidatus Lambdaproteobacteria</taxon>
    </lineage>
</organism>
<evidence type="ECO:0000256" key="5">
    <source>
        <dbReference type="ARBA" id="ARBA00022679"/>
    </source>
</evidence>
<keyword evidence="6" id="KW-0418">Kinase</keyword>
<gene>
    <name evidence="15" type="ORF">A2527_09615</name>
</gene>
<dbReference type="SUPFAM" id="SSF55874">
    <property type="entry name" value="ATPase domain of HSP90 chaperone/DNA topoisomerase II/histidine kinase"/>
    <property type="match status" value="1"/>
</dbReference>
<dbReference type="Gene3D" id="1.10.287.130">
    <property type="match status" value="1"/>
</dbReference>
<dbReference type="SMART" id="SM00091">
    <property type="entry name" value="PAS"/>
    <property type="match status" value="1"/>
</dbReference>
<evidence type="ECO:0000313" key="15">
    <source>
        <dbReference type="EMBL" id="OGG94097.1"/>
    </source>
</evidence>
<keyword evidence="9" id="KW-1133">Transmembrane helix</keyword>
<proteinExistence type="predicted"/>
<keyword evidence="7" id="KW-0902">Two-component regulatory system</keyword>
<evidence type="ECO:0000259" key="13">
    <source>
        <dbReference type="PROSITE" id="PS50113"/>
    </source>
</evidence>
<dbReference type="PANTHER" id="PTHR45339:SF1">
    <property type="entry name" value="HYBRID SIGNAL TRANSDUCTION HISTIDINE KINASE J"/>
    <property type="match status" value="1"/>
</dbReference>
<dbReference type="PROSITE" id="PS50113">
    <property type="entry name" value="PAC"/>
    <property type="match status" value="1"/>
</dbReference>
<dbReference type="Gene3D" id="6.10.340.10">
    <property type="match status" value="1"/>
</dbReference>
<dbReference type="InterPro" id="IPR001789">
    <property type="entry name" value="Sig_transdc_resp-reg_receiver"/>
</dbReference>
<feature type="domain" description="Histidine kinase" evidence="10">
    <location>
        <begin position="409"/>
        <end position="626"/>
    </location>
</feature>
<dbReference type="SMART" id="SM00387">
    <property type="entry name" value="HATPase_c"/>
    <property type="match status" value="1"/>
</dbReference>
<evidence type="ECO:0000259" key="11">
    <source>
        <dbReference type="PROSITE" id="PS50110"/>
    </source>
</evidence>
<dbReference type="PROSITE" id="PS50109">
    <property type="entry name" value="HIS_KIN"/>
    <property type="match status" value="1"/>
</dbReference>
<dbReference type="SMART" id="SM00388">
    <property type="entry name" value="HisKA"/>
    <property type="match status" value="1"/>
</dbReference>
<dbReference type="Pfam" id="PF00672">
    <property type="entry name" value="HAMP"/>
    <property type="match status" value="1"/>
</dbReference>
<evidence type="ECO:0000256" key="3">
    <source>
        <dbReference type="ARBA" id="ARBA00012438"/>
    </source>
</evidence>
<dbReference type="InterPro" id="IPR000700">
    <property type="entry name" value="PAS-assoc_C"/>
</dbReference>
<dbReference type="InterPro" id="IPR036890">
    <property type="entry name" value="HATPase_C_sf"/>
</dbReference>
<dbReference type="SUPFAM" id="SSF158472">
    <property type="entry name" value="HAMP domain-like"/>
    <property type="match status" value="1"/>
</dbReference>
<dbReference type="CDD" id="cd17546">
    <property type="entry name" value="REC_hyHK_CKI1_RcsC-like"/>
    <property type="match status" value="1"/>
</dbReference>
<dbReference type="Proteomes" id="UP000178449">
    <property type="component" value="Unassembled WGS sequence"/>
</dbReference>
<evidence type="ECO:0000256" key="7">
    <source>
        <dbReference type="ARBA" id="ARBA00023012"/>
    </source>
</evidence>
<dbReference type="SUPFAM" id="SSF47384">
    <property type="entry name" value="Homodimeric domain of signal transducing histidine kinase"/>
    <property type="match status" value="1"/>
</dbReference>
<dbReference type="NCBIfam" id="TIGR00229">
    <property type="entry name" value="sensory_box"/>
    <property type="match status" value="1"/>
</dbReference>
<evidence type="ECO:0000259" key="12">
    <source>
        <dbReference type="PROSITE" id="PS50112"/>
    </source>
</evidence>
<evidence type="ECO:0000259" key="10">
    <source>
        <dbReference type="PROSITE" id="PS50109"/>
    </source>
</evidence>
<dbReference type="CDD" id="cd16922">
    <property type="entry name" value="HATPase_EvgS-ArcB-TorS-like"/>
    <property type="match status" value="1"/>
</dbReference>
<dbReference type="Gene3D" id="3.30.450.20">
    <property type="entry name" value="PAS domain"/>
    <property type="match status" value="1"/>
</dbReference>
<dbReference type="InterPro" id="IPR004358">
    <property type="entry name" value="Sig_transdc_His_kin-like_C"/>
</dbReference>
<dbReference type="CDD" id="cd00082">
    <property type="entry name" value="HisKA"/>
    <property type="match status" value="1"/>
</dbReference>
<dbReference type="SUPFAM" id="SSF52172">
    <property type="entry name" value="CheY-like"/>
    <property type="match status" value="1"/>
</dbReference>
<feature type="domain" description="Response regulatory" evidence="11">
    <location>
        <begin position="650"/>
        <end position="770"/>
    </location>
</feature>
<dbReference type="GO" id="GO:0000155">
    <property type="term" value="F:phosphorelay sensor kinase activity"/>
    <property type="evidence" value="ECO:0007669"/>
    <property type="project" value="InterPro"/>
</dbReference>
<dbReference type="CDD" id="cd06225">
    <property type="entry name" value="HAMP"/>
    <property type="match status" value="1"/>
</dbReference>
<feature type="domain" description="PAS" evidence="12">
    <location>
        <begin position="266"/>
        <end position="312"/>
    </location>
</feature>
<dbReference type="InterPro" id="IPR035965">
    <property type="entry name" value="PAS-like_dom_sf"/>
</dbReference>
<evidence type="ECO:0000313" key="16">
    <source>
        <dbReference type="Proteomes" id="UP000178449"/>
    </source>
</evidence>
<evidence type="ECO:0000256" key="4">
    <source>
        <dbReference type="ARBA" id="ARBA00022553"/>
    </source>
</evidence>
<sequence length="772" mass="86420">MIIRHARIPLRVVFPLALLVFTLILSLWSLRYNGRLSDQEVERRSTLELTGLLTRLQITIEHAYHRSDLVLVQREFAGLSANPDFTCLVLFDEKGTILASNRLGDIGTNWNKRLLSTNQASNQLILNKLHQVKTQEAGQVYLTEDRLGLIGLYPILLGHNPKELREPIRGFFLISESLNRAKHESFESVKRQVLQFSIVLGVFTIILAIFFDQLISRRIWRMVQVTEEIGKGNLEARTELTGYDELGRLANSLDQMSVARQNAEARLLKLNRAVEQSPVSIIITDLNGYIEYANPQVSESTGFERIEIVGQNPNIFKSGQHDHFFYERLWNEITAGRQWRGEMHNKKKNGELFWESVTISPIFDDAGRITNFLGVKEDITDKKLSDVALEQARADAEAANLAKTNFLATMSHELRTPMNGILGIGQIMAAEEEDPEKREFIDVIIASAKALVQVLDEVLDITRIEAGHLSAQPEPCDIKAILSNLVTMFWAGAKAKNLTLVLDDEEILHRYLELDASLVTKVLSNLLANAIKFTPKGEVRLKAISLPENQIRLEVSDTGVGIPEGHLEQIFATFTQADSSPTRRYGGIGLGLAIAKNLITFMNGTIGVRSIEGKGSLFWFEIPVLTVSPNQINSAPDHREALRPIGPGHRVLVAEDDSINASVIRRILTKQGFVVLEAENGMLALDRLLEESVDLVLMDCLMPILDGYQTAKKIRQLEAEGRLKGRLPIIAVTAKAMEEDRARCLEAGMDDYVSKPIEVKLLLRAMEKAIHG</sequence>
<keyword evidence="5" id="KW-0808">Transferase</keyword>
<dbReference type="Pfam" id="PF00512">
    <property type="entry name" value="HisKA"/>
    <property type="match status" value="1"/>
</dbReference>
<dbReference type="Gene3D" id="3.40.50.2300">
    <property type="match status" value="1"/>
</dbReference>
<dbReference type="GO" id="GO:0016020">
    <property type="term" value="C:membrane"/>
    <property type="evidence" value="ECO:0007669"/>
    <property type="project" value="UniProtKB-SubCell"/>
</dbReference>
<dbReference type="EMBL" id="MFNE01000043">
    <property type="protein sequence ID" value="OGG94097.1"/>
    <property type="molecule type" value="Genomic_DNA"/>
</dbReference>
<dbReference type="InterPro" id="IPR001610">
    <property type="entry name" value="PAC"/>
</dbReference>
<dbReference type="InterPro" id="IPR005467">
    <property type="entry name" value="His_kinase_dom"/>
</dbReference>
<dbReference type="InterPro" id="IPR003660">
    <property type="entry name" value="HAMP_dom"/>
</dbReference>
<dbReference type="SMART" id="SM00304">
    <property type="entry name" value="HAMP"/>
    <property type="match status" value="1"/>
</dbReference>
<dbReference type="SMART" id="SM00086">
    <property type="entry name" value="PAC"/>
    <property type="match status" value="1"/>
</dbReference>
<evidence type="ECO:0000259" key="14">
    <source>
        <dbReference type="PROSITE" id="PS50885"/>
    </source>
</evidence>
<dbReference type="AlphaFoldDB" id="A0A1F6G7M1"/>
<comment type="subcellular location">
    <subcellularLocation>
        <location evidence="2">Membrane</location>
    </subcellularLocation>
</comment>
<keyword evidence="4 8" id="KW-0597">Phosphoprotein</keyword>
<feature type="modified residue" description="4-aspartylphosphate" evidence="8">
    <location>
        <position position="699"/>
    </location>
</feature>
<comment type="catalytic activity">
    <reaction evidence="1">
        <text>ATP + protein L-histidine = ADP + protein N-phospho-L-histidine.</text>
        <dbReference type="EC" id="2.7.13.3"/>
    </reaction>
</comment>
<feature type="transmembrane region" description="Helical" evidence="9">
    <location>
        <begin position="193"/>
        <end position="211"/>
    </location>
</feature>
<evidence type="ECO:0000256" key="9">
    <source>
        <dbReference type="SAM" id="Phobius"/>
    </source>
</evidence>
<dbReference type="PROSITE" id="PS50110">
    <property type="entry name" value="RESPONSE_REGULATORY"/>
    <property type="match status" value="1"/>
</dbReference>
<dbReference type="PRINTS" id="PR00344">
    <property type="entry name" value="BCTRLSENSOR"/>
</dbReference>
<feature type="domain" description="HAMP" evidence="14">
    <location>
        <begin position="213"/>
        <end position="265"/>
    </location>
</feature>
<dbReference type="InterPro" id="IPR003661">
    <property type="entry name" value="HisK_dim/P_dom"/>
</dbReference>